<gene>
    <name evidence="1" type="ORF">C0V70_16720</name>
</gene>
<evidence type="ECO:0000313" key="1">
    <source>
        <dbReference type="EMBL" id="AUN99720.1"/>
    </source>
</evidence>
<organism evidence="1 2">
    <name type="scientific">Bacteriovorax stolpii</name>
    <name type="common">Bdellovibrio stolpii</name>
    <dbReference type="NCBI Taxonomy" id="960"/>
    <lineage>
        <taxon>Bacteria</taxon>
        <taxon>Pseudomonadati</taxon>
        <taxon>Bdellovibrionota</taxon>
        <taxon>Bacteriovoracia</taxon>
        <taxon>Bacteriovoracales</taxon>
        <taxon>Bacteriovoracaceae</taxon>
        <taxon>Bacteriovorax</taxon>
    </lineage>
</organism>
<evidence type="ECO:0000313" key="2">
    <source>
        <dbReference type="Proteomes" id="UP000235584"/>
    </source>
</evidence>
<dbReference type="InterPro" id="IPR013879">
    <property type="entry name" value="DUF1761"/>
</dbReference>
<dbReference type="RefSeq" id="WP_102245011.1">
    <property type="nucleotide sequence ID" value="NZ_CP025704.1"/>
</dbReference>
<name>A0A2K9NW43_BACTC</name>
<keyword evidence="2" id="KW-1185">Reference proteome</keyword>
<protein>
    <submittedName>
        <fullName evidence="1">Uncharacterized protein</fullName>
    </submittedName>
</protein>
<dbReference type="EMBL" id="CP025704">
    <property type="protein sequence ID" value="AUN99720.1"/>
    <property type="molecule type" value="Genomic_DNA"/>
</dbReference>
<dbReference type="KEGG" id="bsto:C0V70_16720"/>
<proteinExistence type="predicted"/>
<reference evidence="1 2" key="1">
    <citation type="submission" date="2018-01" db="EMBL/GenBank/DDBJ databases">
        <title>Complete genome sequence of Bacteriovorax stolpii DSM12778.</title>
        <authorList>
            <person name="Tang B."/>
            <person name="Chang J."/>
        </authorList>
    </citation>
    <scope>NUCLEOTIDE SEQUENCE [LARGE SCALE GENOMIC DNA]</scope>
    <source>
        <strain evidence="1 2">DSM 12778</strain>
    </source>
</reference>
<dbReference type="OrthoDB" id="344736at2"/>
<dbReference type="Pfam" id="PF08570">
    <property type="entry name" value="DUF1761"/>
    <property type="match status" value="1"/>
</dbReference>
<accession>A0A2K9NW43</accession>
<dbReference type="AlphaFoldDB" id="A0A2K9NW43"/>
<sequence length="138" mass="15704">MFLQFNFSAILVCAVLNMVLGFLWYAFLFSRPWMKLMGLNPDKMSEHESQNAVTHGYFASFISYIIMALVLSYFIITTGATTALEGLKLGFLCWLGFSLTTMLPNHYFFMKPIKLAFINISYPLVGVSMMGVILAVWR</sequence>
<dbReference type="Proteomes" id="UP000235584">
    <property type="component" value="Chromosome"/>
</dbReference>